<evidence type="ECO:0000313" key="3">
    <source>
        <dbReference type="EMBL" id="KAD0254409.1"/>
    </source>
</evidence>
<feature type="compositionally biased region" description="Acidic residues" evidence="2">
    <location>
        <begin position="360"/>
        <end position="394"/>
    </location>
</feature>
<feature type="compositionally biased region" description="Basic and acidic residues" evidence="2">
    <location>
        <begin position="730"/>
        <end position="740"/>
    </location>
</feature>
<dbReference type="EMBL" id="SZYD01001837">
    <property type="protein sequence ID" value="KAD0254409.1"/>
    <property type="molecule type" value="Genomic_DNA"/>
</dbReference>
<feature type="region of interest" description="Disordered" evidence="2">
    <location>
        <begin position="259"/>
        <end position="305"/>
    </location>
</feature>
<reference evidence="3 4" key="1">
    <citation type="submission" date="2019-05" db="EMBL/GenBank/DDBJ databases">
        <title>Mikania micrantha, genome provides insights into the molecular mechanism of rapid growth.</title>
        <authorList>
            <person name="Liu B."/>
        </authorList>
    </citation>
    <scope>NUCLEOTIDE SEQUENCE [LARGE SCALE GENOMIC DNA]</scope>
    <source>
        <strain evidence="3">NLD-2019</strain>
        <tissue evidence="3">Leaf</tissue>
    </source>
</reference>
<feature type="compositionally biased region" description="Acidic residues" evidence="2">
    <location>
        <begin position="661"/>
        <end position="699"/>
    </location>
</feature>
<keyword evidence="4" id="KW-1185">Reference proteome</keyword>
<gene>
    <name evidence="3" type="ORF">E3N88_44555</name>
</gene>
<feature type="region of interest" description="Disordered" evidence="2">
    <location>
        <begin position="349"/>
        <end position="394"/>
    </location>
</feature>
<comment type="caution">
    <text evidence="3">The sequence shown here is derived from an EMBL/GenBank/DDBJ whole genome shotgun (WGS) entry which is preliminary data.</text>
</comment>
<evidence type="ECO:0000256" key="2">
    <source>
        <dbReference type="SAM" id="MobiDB-lite"/>
    </source>
</evidence>
<proteinExistence type="predicted"/>
<feature type="compositionally biased region" description="Basic and acidic residues" evidence="2">
    <location>
        <begin position="642"/>
        <end position="660"/>
    </location>
</feature>
<evidence type="ECO:0000256" key="1">
    <source>
        <dbReference type="SAM" id="Coils"/>
    </source>
</evidence>
<organism evidence="3 4">
    <name type="scientific">Mikania micrantha</name>
    <name type="common">bitter vine</name>
    <dbReference type="NCBI Taxonomy" id="192012"/>
    <lineage>
        <taxon>Eukaryota</taxon>
        <taxon>Viridiplantae</taxon>
        <taxon>Streptophyta</taxon>
        <taxon>Embryophyta</taxon>
        <taxon>Tracheophyta</taxon>
        <taxon>Spermatophyta</taxon>
        <taxon>Magnoliopsida</taxon>
        <taxon>eudicotyledons</taxon>
        <taxon>Gunneridae</taxon>
        <taxon>Pentapetalae</taxon>
        <taxon>asterids</taxon>
        <taxon>campanulids</taxon>
        <taxon>Asterales</taxon>
        <taxon>Asteraceae</taxon>
        <taxon>Asteroideae</taxon>
        <taxon>Heliantheae alliance</taxon>
        <taxon>Eupatorieae</taxon>
        <taxon>Mikania</taxon>
    </lineage>
</organism>
<evidence type="ECO:0000313" key="4">
    <source>
        <dbReference type="Proteomes" id="UP000326396"/>
    </source>
</evidence>
<feature type="compositionally biased region" description="Acidic residues" evidence="2">
    <location>
        <begin position="711"/>
        <end position="721"/>
    </location>
</feature>
<keyword evidence="1" id="KW-0175">Coiled coil</keyword>
<dbReference type="Proteomes" id="UP000326396">
    <property type="component" value="Unassembled WGS sequence"/>
</dbReference>
<feature type="coiled-coil region" evidence="1">
    <location>
        <begin position="557"/>
        <end position="612"/>
    </location>
</feature>
<feature type="region of interest" description="Disordered" evidence="2">
    <location>
        <begin position="451"/>
        <end position="470"/>
    </location>
</feature>
<name>A0A5N6LCB3_9ASTR</name>
<protein>
    <submittedName>
        <fullName evidence="3">Uncharacterized protein</fullName>
    </submittedName>
</protein>
<sequence>MAGYKSVPKHNICAHLDLTTPNAKHYSDIITFLRRSRIFTAISTVHVPYLSHQQDFWSSADIDCEVEPTVIRGKVQGHDVVVSAEHIRRICGFQDSPDQPALLDRFLVRGCFLRCKYEGDIGAGILNKAFMSPQFKYLAHVLVHCLGSRRGGFDDMRETIQCAFAALVLNKPFNFSEMVFIHMKENVVLKGDKKFIMYPRFLQQIIDAQIPDLPKINADIIRLEHMNDITLNRVLSYRGKERKPTTRSLFGHLSRPDYRAPAGRRWRHDDSDSDIEDIVVPAGGDDSDGDDGDGGAGPSGIGAGESTVTLSTVAIMRISTTVAAEEDVDIDSLMDLDFLSTTTSSVTAPLDVTVPHSSGDGDESDDSSDGEEGDEGAVGDGDEESTDSDDLIEEGYEKVIVAGKMVIRKRKRTEEEREEITDPLFVPEFDLSPPPRSSAPASAAVVAVAATQPTSSGAGRGKRSRFSFQRRSELTTAATTTVTSVATVSVSSLTRTRAIHTQTTTAPLSTPFIREPVYVDASSDPSTVRADVHIPTVSVVDQLSTLNSMVLRLMERSMEQERKAKEQELIIAQLTRRVEEQDTLLLQASDQRADLRARSAQQEEQLLKYIDEHNQLALTASGFNERILLLEAENARLAELVESSKEGTPRLEGVEVHSDDSDKEEEEEEEESDEEQVDYEDSEKDEESDEDDDAEDDDKDGSGSGSAESSGTDDDDDDGNDDQAPPSSEIRSKKTNDKKAQAPPPSSPSKTTEPEATEEVQAVPLRRQLDQTLTMILDAQGIIQHSVSYDKEEGEIIHCLSKEQIAELFRLNPDEVVTDDTSVPSTEEPEPEPFDDVDEVILEDITDEEYPKYTSDEDELPTFTEPFDQETEDLLVRYLEEQVEARKAEADDQKKRKEEWAAYWEVLKKQSTEKMPATHKKVYRTKGYKAGGQILSWAYFHDLDCYAVKRENGIDYFKHPHDFKTLPGFEVNQLARLNMLYSDDSGMSAWFSRQIKYEYRKRWVNFQPQQPERYYLPEIDGDTRKHKVILKWLPPRVLKKIPLQKMRQDFMDGFRWWYYDGRTGEAVIVLCKDKKWETVRIFDPMWLTNLSQKDVQALFRNQIFFDVPDMVQALQFMRVIRLCSIFKIHAGADWKAISAKYFKKDTSKS</sequence>
<accession>A0A5N6LCB3</accession>
<dbReference type="AlphaFoldDB" id="A0A5N6LCB3"/>
<feature type="region of interest" description="Disordered" evidence="2">
    <location>
        <begin position="641"/>
        <end position="765"/>
    </location>
</feature>
<feature type="compositionally biased region" description="Gly residues" evidence="2">
    <location>
        <begin position="294"/>
        <end position="303"/>
    </location>
</feature>